<reference evidence="1 2" key="1">
    <citation type="submission" date="2014-12" db="EMBL/GenBank/DDBJ databases">
        <title>Frankia sp. BMG5.1 draft genome.</title>
        <authorList>
            <person name="Gtari M."/>
            <person name="Ghodhbane-Gtari F."/>
            <person name="Nouioui I."/>
            <person name="Ktari A."/>
            <person name="Hezbri K."/>
            <person name="Mimouni W."/>
            <person name="Sbissi I."/>
            <person name="Ayari A."/>
            <person name="Yamanaka T."/>
            <person name="Normand P."/>
            <person name="Tisa L.S."/>
            <person name="Boudabous A."/>
        </authorList>
    </citation>
    <scope>NUCLEOTIDE SEQUENCE [LARGE SCALE GENOMIC DNA]</scope>
    <source>
        <strain evidence="1 2">BMG5.1</strain>
    </source>
</reference>
<sequence length="91" mass="9317">MRDPQVWAAPPLRTAWAAAKPLFPVVEPLRGDELDGAVASGGIVEFGGETRVAETRQARDTAAGGGGVRMRAGSVDFRSISPTAVGVGRGG</sequence>
<dbReference type="Proteomes" id="UP000035425">
    <property type="component" value="Unassembled WGS sequence"/>
</dbReference>
<evidence type="ECO:0000313" key="2">
    <source>
        <dbReference type="Proteomes" id="UP000035425"/>
    </source>
</evidence>
<accession>A0ABR5F4K5</accession>
<protein>
    <submittedName>
        <fullName evidence="1">Uncharacterized protein</fullName>
    </submittedName>
</protein>
<keyword evidence="2" id="KW-1185">Reference proteome</keyword>
<name>A0ABR5F4K5_9ACTN</name>
<evidence type="ECO:0000313" key="1">
    <source>
        <dbReference type="EMBL" id="KLL11657.1"/>
    </source>
</evidence>
<proteinExistence type="predicted"/>
<gene>
    <name evidence="1" type="ORF">FrCorBMG51_09815</name>
</gene>
<organism evidence="1 2">
    <name type="scientific">Protofrankia coriariae</name>
    <dbReference type="NCBI Taxonomy" id="1562887"/>
    <lineage>
        <taxon>Bacteria</taxon>
        <taxon>Bacillati</taxon>
        <taxon>Actinomycetota</taxon>
        <taxon>Actinomycetes</taxon>
        <taxon>Frankiales</taxon>
        <taxon>Frankiaceae</taxon>
        <taxon>Protofrankia</taxon>
    </lineage>
</organism>
<dbReference type="EMBL" id="JWIO01000013">
    <property type="protein sequence ID" value="KLL11657.1"/>
    <property type="molecule type" value="Genomic_DNA"/>
</dbReference>
<comment type="caution">
    <text evidence="1">The sequence shown here is derived from an EMBL/GenBank/DDBJ whole genome shotgun (WGS) entry which is preliminary data.</text>
</comment>